<protein>
    <submittedName>
        <fullName evidence="2">Uncharacterized protein</fullName>
    </submittedName>
</protein>
<dbReference type="Proteomes" id="UP001596395">
    <property type="component" value="Unassembled WGS sequence"/>
</dbReference>
<feature type="transmembrane region" description="Helical" evidence="1">
    <location>
        <begin position="193"/>
        <end position="211"/>
    </location>
</feature>
<evidence type="ECO:0000313" key="2">
    <source>
        <dbReference type="EMBL" id="MFC6953259.1"/>
    </source>
</evidence>
<comment type="caution">
    <text evidence="2">The sequence shown here is derived from an EMBL/GenBank/DDBJ whole genome shotgun (WGS) entry which is preliminary data.</text>
</comment>
<dbReference type="Gene3D" id="1.10.287.1260">
    <property type="match status" value="2"/>
</dbReference>
<sequence>MALELVILQTGLDQTIDDTIASIVEFAPRLVGALLILLVGWFVGRIAFRVVAQLADRLEMDRAVLKTPLGRMLGGTEDAVSSAFGRVTAWFVYAVAILAASDVLAVELLSEWVATAVSYLPSFVAGALIIVVGFVLADFLADAIGRTETVTESRYTGWFADGTRLFLYFIAIVIGLDTMGVAVDILFTFAESISLGIAVGVALALGIAFGWGGKDYVAENIDGWIGGSEPAMAAGHTDGGTDADVDQD</sequence>
<name>A0ABD5VIH5_9EURY</name>
<gene>
    <name evidence="2" type="ORF">ACFQGB_10325</name>
</gene>
<evidence type="ECO:0000313" key="3">
    <source>
        <dbReference type="Proteomes" id="UP001596395"/>
    </source>
</evidence>
<dbReference type="Pfam" id="PF05552">
    <property type="entry name" value="MS_channel_1st_1"/>
    <property type="match status" value="2"/>
</dbReference>
<reference evidence="2 3" key="1">
    <citation type="journal article" date="2019" name="Int. J. Syst. Evol. Microbiol.">
        <title>The Global Catalogue of Microorganisms (GCM) 10K type strain sequencing project: providing services to taxonomists for standard genome sequencing and annotation.</title>
        <authorList>
            <consortium name="The Broad Institute Genomics Platform"/>
            <consortium name="The Broad Institute Genome Sequencing Center for Infectious Disease"/>
            <person name="Wu L."/>
            <person name="Ma J."/>
        </authorList>
    </citation>
    <scope>NUCLEOTIDE SEQUENCE [LARGE SCALE GENOMIC DNA]</scope>
    <source>
        <strain evidence="2 3">GX26</strain>
    </source>
</reference>
<dbReference type="EMBL" id="JBHSXN010000002">
    <property type="protein sequence ID" value="MFC6953259.1"/>
    <property type="molecule type" value="Genomic_DNA"/>
</dbReference>
<dbReference type="AlphaFoldDB" id="A0ABD5VIH5"/>
<keyword evidence="1" id="KW-0812">Transmembrane</keyword>
<feature type="transmembrane region" description="Helical" evidence="1">
    <location>
        <begin position="90"/>
        <end position="110"/>
    </location>
</feature>
<proteinExistence type="predicted"/>
<keyword evidence="1" id="KW-1133">Transmembrane helix</keyword>
<accession>A0ABD5VIH5</accession>
<organism evidence="2 3">
    <name type="scientific">Halorubellus litoreus</name>
    <dbReference type="NCBI Taxonomy" id="755308"/>
    <lineage>
        <taxon>Archaea</taxon>
        <taxon>Methanobacteriati</taxon>
        <taxon>Methanobacteriota</taxon>
        <taxon>Stenosarchaea group</taxon>
        <taxon>Halobacteria</taxon>
        <taxon>Halobacteriales</taxon>
        <taxon>Halorubellaceae</taxon>
        <taxon>Halorubellus</taxon>
    </lineage>
</organism>
<feature type="transmembrane region" description="Helical" evidence="1">
    <location>
        <begin position="122"/>
        <end position="144"/>
    </location>
</feature>
<feature type="transmembrane region" description="Helical" evidence="1">
    <location>
        <begin position="30"/>
        <end position="52"/>
    </location>
</feature>
<dbReference type="InterPro" id="IPR008910">
    <property type="entry name" value="MSC_TM_helix"/>
</dbReference>
<dbReference type="RefSeq" id="WP_336350221.1">
    <property type="nucleotide sequence ID" value="NZ_JAZAQL010000002.1"/>
</dbReference>
<evidence type="ECO:0000256" key="1">
    <source>
        <dbReference type="SAM" id="Phobius"/>
    </source>
</evidence>
<keyword evidence="1" id="KW-0472">Membrane</keyword>
<keyword evidence="3" id="KW-1185">Reference proteome</keyword>
<feature type="transmembrane region" description="Helical" evidence="1">
    <location>
        <begin position="165"/>
        <end position="187"/>
    </location>
</feature>